<organism evidence="2">
    <name type="scientific">uncultured Microcoleus sp</name>
    <dbReference type="NCBI Taxonomy" id="259945"/>
    <lineage>
        <taxon>Bacteria</taxon>
        <taxon>Bacillati</taxon>
        <taxon>Cyanobacteriota</taxon>
        <taxon>Cyanophyceae</taxon>
        <taxon>Oscillatoriophycideae</taxon>
        <taxon>Oscillatoriales</taxon>
        <taxon>Microcoleaceae</taxon>
        <taxon>Microcoleus</taxon>
        <taxon>environmental samples</taxon>
    </lineage>
</organism>
<name>A0A6J4N4S2_9CYAN</name>
<proteinExistence type="predicted"/>
<feature type="non-terminal residue" evidence="2">
    <location>
        <position position="83"/>
    </location>
</feature>
<evidence type="ECO:0000313" key="2">
    <source>
        <dbReference type="EMBL" id="CAA9377582.1"/>
    </source>
</evidence>
<sequence length="83" mass="9247">GAVLLVARRRFADFQHWRQTATGKRDAGRRDRSHGRKRPSPPGERHPRSPHLAHLADRLRQGTARGIAPAGSCHPRSSCRGLL</sequence>
<reference evidence="2" key="1">
    <citation type="submission" date="2020-02" db="EMBL/GenBank/DDBJ databases">
        <authorList>
            <person name="Meier V. D."/>
        </authorList>
    </citation>
    <scope>NUCLEOTIDE SEQUENCE</scope>
    <source>
        <strain evidence="2">AVDCRST_MAG84</strain>
    </source>
</reference>
<protein>
    <submittedName>
        <fullName evidence="2">Transcriptional regulator, MarR family</fullName>
    </submittedName>
</protein>
<feature type="region of interest" description="Disordered" evidence="1">
    <location>
        <begin position="17"/>
        <end position="51"/>
    </location>
</feature>
<feature type="non-terminal residue" evidence="2">
    <location>
        <position position="1"/>
    </location>
</feature>
<feature type="region of interest" description="Disordered" evidence="1">
    <location>
        <begin position="64"/>
        <end position="83"/>
    </location>
</feature>
<evidence type="ECO:0000256" key="1">
    <source>
        <dbReference type="SAM" id="MobiDB-lite"/>
    </source>
</evidence>
<dbReference type="AlphaFoldDB" id="A0A6J4N4S2"/>
<gene>
    <name evidence="2" type="ORF">AVDCRST_MAG84-4837</name>
</gene>
<dbReference type="EMBL" id="CADCTZ010001070">
    <property type="protein sequence ID" value="CAA9377582.1"/>
    <property type="molecule type" value="Genomic_DNA"/>
</dbReference>
<accession>A0A6J4N4S2</accession>